<dbReference type="EMBL" id="CATNWA010021212">
    <property type="protein sequence ID" value="CAI9621801.1"/>
    <property type="molecule type" value="Genomic_DNA"/>
</dbReference>
<name>A0ABN9HML7_9NEOB</name>
<sequence length="51" mass="5770">MQISPVLITCTLPKKNKKLSSHTHQTKHVQSVSTLLSGARRETLEGEDQRR</sequence>
<evidence type="ECO:0000313" key="2">
    <source>
        <dbReference type="EMBL" id="CAI9621801.1"/>
    </source>
</evidence>
<evidence type="ECO:0000313" key="3">
    <source>
        <dbReference type="Proteomes" id="UP001162483"/>
    </source>
</evidence>
<accession>A0ABN9HML7</accession>
<dbReference type="Proteomes" id="UP001162483">
    <property type="component" value="Unassembled WGS sequence"/>
</dbReference>
<organism evidence="2 3">
    <name type="scientific">Staurois parvus</name>
    <dbReference type="NCBI Taxonomy" id="386267"/>
    <lineage>
        <taxon>Eukaryota</taxon>
        <taxon>Metazoa</taxon>
        <taxon>Chordata</taxon>
        <taxon>Craniata</taxon>
        <taxon>Vertebrata</taxon>
        <taxon>Euteleostomi</taxon>
        <taxon>Amphibia</taxon>
        <taxon>Batrachia</taxon>
        <taxon>Anura</taxon>
        <taxon>Neobatrachia</taxon>
        <taxon>Ranoidea</taxon>
        <taxon>Ranidae</taxon>
        <taxon>Staurois</taxon>
    </lineage>
</organism>
<feature type="compositionally biased region" description="Basic and acidic residues" evidence="1">
    <location>
        <begin position="39"/>
        <end position="51"/>
    </location>
</feature>
<feature type="region of interest" description="Disordered" evidence="1">
    <location>
        <begin position="17"/>
        <end position="51"/>
    </location>
</feature>
<comment type="caution">
    <text evidence="2">The sequence shown here is derived from an EMBL/GenBank/DDBJ whole genome shotgun (WGS) entry which is preliminary data.</text>
</comment>
<evidence type="ECO:0000256" key="1">
    <source>
        <dbReference type="SAM" id="MobiDB-lite"/>
    </source>
</evidence>
<protein>
    <submittedName>
        <fullName evidence="2">Uncharacterized protein</fullName>
    </submittedName>
</protein>
<keyword evidence="3" id="KW-1185">Reference proteome</keyword>
<reference evidence="2" key="1">
    <citation type="submission" date="2023-05" db="EMBL/GenBank/DDBJ databases">
        <authorList>
            <person name="Stuckert A."/>
        </authorList>
    </citation>
    <scope>NUCLEOTIDE SEQUENCE</scope>
</reference>
<feature type="compositionally biased region" description="Basic residues" evidence="1">
    <location>
        <begin position="17"/>
        <end position="27"/>
    </location>
</feature>
<gene>
    <name evidence="2" type="ORF">SPARVUS_LOCUS16189743</name>
</gene>
<proteinExistence type="predicted"/>